<organism evidence="2 3">
    <name type="scientific">Pisum sativum</name>
    <name type="common">Garden pea</name>
    <name type="synonym">Lathyrus oleraceus</name>
    <dbReference type="NCBI Taxonomy" id="3888"/>
    <lineage>
        <taxon>Eukaryota</taxon>
        <taxon>Viridiplantae</taxon>
        <taxon>Streptophyta</taxon>
        <taxon>Embryophyta</taxon>
        <taxon>Tracheophyta</taxon>
        <taxon>Spermatophyta</taxon>
        <taxon>Magnoliopsida</taxon>
        <taxon>eudicotyledons</taxon>
        <taxon>Gunneridae</taxon>
        <taxon>Pentapetalae</taxon>
        <taxon>rosids</taxon>
        <taxon>fabids</taxon>
        <taxon>Fabales</taxon>
        <taxon>Fabaceae</taxon>
        <taxon>Papilionoideae</taxon>
        <taxon>50 kb inversion clade</taxon>
        <taxon>NPAAA clade</taxon>
        <taxon>Hologalegina</taxon>
        <taxon>IRL clade</taxon>
        <taxon>Fabeae</taxon>
        <taxon>Lathyrus</taxon>
    </lineage>
</organism>
<comment type="caution">
    <text evidence="2">The sequence shown here is derived from an EMBL/GenBank/DDBJ whole genome shotgun (WGS) entry which is preliminary data.</text>
</comment>
<evidence type="ECO:0000313" key="2">
    <source>
        <dbReference type="EMBL" id="KAI5426775.1"/>
    </source>
</evidence>
<dbReference type="AlphaFoldDB" id="A0A9D4XX26"/>
<reference evidence="2 3" key="1">
    <citation type="journal article" date="2022" name="Nat. Genet.">
        <title>Improved pea reference genome and pan-genome highlight genomic features and evolutionary characteristics.</title>
        <authorList>
            <person name="Yang T."/>
            <person name="Liu R."/>
            <person name="Luo Y."/>
            <person name="Hu S."/>
            <person name="Wang D."/>
            <person name="Wang C."/>
            <person name="Pandey M.K."/>
            <person name="Ge S."/>
            <person name="Xu Q."/>
            <person name="Li N."/>
            <person name="Li G."/>
            <person name="Huang Y."/>
            <person name="Saxena R.K."/>
            <person name="Ji Y."/>
            <person name="Li M."/>
            <person name="Yan X."/>
            <person name="He Y."/>
            <person name="Liu Y."/>
            <person name="Wang X."/>
            <person name="Xiang C."/>
            <person name="Varshney R.K."/>
            <person name="Ding H."/>
            <person name="Gao S."/>
            <person name="Zong X."/>
        </authorList>
    </citation>
    <scope>NUCLEOTIDE SEQUENCE [LARGE SCALE GENOMIC DNA]</scope>
    <source>
        <strain evidence="2 3">cv. Zhongwan 6</strain>
    </source>
</reference>
<feature type="domain" description="DUF7745" evidence="1">
    <location>
        <begin position="60"/>
        <end position="127"/>
    </location>
</feature>
<dbReference type="InterPro" id="IPR056647">
    <property type="entry name" value="DUF7745"/>
</dbReference>
<dbReference type="Gramene" id="Psat03G0226700-T1">
    <property type="protein sequence ID" value="KAI5426775.1"/>
    <property type="gene ID" value="KIW84_032267"/>
</dbReference>
<evidence type="ECO:0000259" key="1">
    <source>
        <dbReference type="Pfam" id="PF24924"/>
    </source>
</evidence>
<gene>
    <name evidence="2" type="ORF">KIW84_032267</name>
</gene>
<dbReference type="EMBL" id="JAMSHJ010000003">
    <property type="protein sequence ID" value="KAI5426775.1"/>
    <property type="molecule type" value="Genomic_DNA"/>
</dbReference>
<dbReference type="Pfam" id="PF24924">
    <property type="entry name" value="DUF7745"/>
    <property type="match status" value="1"/>
</dbReference>
<proteinExistence type="predicted"/>
<name>A0A9D4XX26_PEA</name>
<sequence>MILERRKPMQLKAKMPYLDNLKRLTDKLRPCFRVTFEGKYQKILDLLSIRVKTFVNTAITHCISNNLVLALRQSGFVMLGNPEEKALEEMVLHDMGDGNPSLLHKNIHSWNKVHTKGTELGKKLHSKRAIPRQ</sequence>
<dbReference type="Proteomes" id="UP001058974">
    <property type="component" value="Chromosome 3"/>
</dbReference>
<protein>
    <recommendedName>
        <fullName evidence="1">DUF7745 domain-containing protein</fullName>
    </recommendedName>
</protein>
<evidence type="ECO:0000313" key="3">
    <source>
        <dbReference type="Proteomes" id="UP001058974"/>
    </source>
</evidence>
<accession>A0A9D4XX26</accession>
<keyword evidence="3" id="KW-1185">Reference proteome</keyword>